<protein>
    <submittedName>
        <fullName evidence="4">MlaD family protein</fullName>
    </submittedName>
</protein>
<evidence type="ECO:0000256" key="2">
    <source>
        <dbReference type="SAM" id="Phobius"/>
    </source>
</evidence>
<reference evidence="5" key="1">
    <citation type="journal article" date="2019" name="Int. J. Syst. Evol. Microbiol.">
        <title>The Global Catalogue of Microorganisms (GCM) 10K type strain sequencing project: providing services to taxonomists for standard genome sequencing and annotation.</title>
        <authorList>
            <consortium name="The Broad Institute Genomics Platform"/>
            <consortium name="The Broad Institute Genome Sequencing Center for Infectious Disease"/>
            <person name="Wu L."/>
            <person name="Ma J."/>
        </authorList>
    </citation>
    <scope>NUCLEOTIDE SEQUENCE [LARGE SCALE GENOMIC DNA]</scope>
    <source>
        <strain evidence="5">CGMCC 1.12449</strain>
    </source>
</reference>
<comment type="caution">
    <text evidence="4">The sequence shown here is derived from an EMBL/GenBank/DDBJ whole genome shotgun (WGS) entry which is preliminary data.</text>
</comment>
<evidence type="ECO:0000256" key="1">
    <source>
        <dbReference type="SAM" id="Coils"/>
    </source>
</evidence>
<evidence type="ECO:0000313" key="5">
    <source>
        <dbReference type="Proteomes" id="UP001597215"/>
    </source>
</evidence>
<dbReference type="PANTHER" id="PTHR36698:SF2">
    <property type="entry name" value="MCE_MLAD DOMAIN-CONTAINING PROTEIN"/>
    <property type="match status" value="1"/>
</dbReference>
<keyword evidence="1" id="KW-0175">Coiled coil</keyword>
<keyword evidence="2" id="KW-0812">Transmembrane</keyword>
<keyword evidence="5" id="KW-1185">Reference proteome</keyword>
<name>A0ABW4MGH1_9SPHN</name>
<evidence type="ECO:0000313" key="4">
    <source>
        <dbReference type="EMBL" id="MFD1767469.1"/>
    </source>
</evidence>
<dbReference type="PANTHER" id="PTHR36698">
    <property type="entry name" value="BLL5892 PROTEIN"/>
    <property type="match status" value="1"/>
</dbReference>
<keyword evidence="2" id="KW-1133">Transmembrane helix</keyword>
<dbReference type="RefSeq" id="WP_381514900.1">
    <property type="nucleotide sequence ID" value="NZ_JBHUEL010000010.1"/>
</dbReference>
<dbReference type="Gene3D" id="1.20.1480.30">
    <property type="entry name" value="Designed four-helix bundle protein"/>
    <property type="match status" value="1"/>
</dbReference>
<organism evidence="4 5">
    <name type="scientific">Sphingorhabdus buctiana</name>
    <dbReference type="NCBI Taxonomy" id="1508805"/>
    <lineage>
        <taxon>Bacteria</taxon>
        <taxon>Pseudomonadati</taxon>
        <taxon>Pseudomonadota</taxon>
        <taxon>Alphaproteobacteria</taxon>
        <taxon>Sphingomonadales</taxon>
        <taxon>Sphingomonadaceae</taxon>
        <taxon>Sphingorhabdus</taxon>
    </lineage>
</organism>
<gene>
    <name evidence="4" type="ORF">ACFSAG_11530</name>
</gene>
<feature type="domain" description="Mce/MlaD" evidence="3">
    <location>
        <begin position="40"/>
        <end position="113"/>
    </location>
</feature>
<dbReference type="Proteomes" id="UP001597215">
    <property type="component" value="Unassembled WGS sequence"/>
</dbReference>
<dbReference type="Pfam" id="PF02470">
    <property type="entry name" value="MlaD"/>
    <property type="match status" value="1"/>
</dbReference>
<feature type="transmembrane region" description="Helical" evidence="2">
    <location>
        <begin position="6"/>
        <end position="29"/>
    </location>
</feature>
<dbReference type="EMBL" id="JBHUEL010000010">
    <property type="protein sequence ID" value="MFD1767469.1"/>
    <property type="molecule type" value="Genomic_DNA"/>
</dbReference>
<proteinExistence type="predicted"/>
<feature type="coiled-coil region" evidence="1">
    <location>
        <begin position="241"/>
        <end position="300"/>
    </location>
</feature>
<keyword evidence="2" id="KW-0472">Membrane</keyword>
<sequence length="324" mass="34205">METKSHYVLVGAVTLALLAIVAGFTVWLARIGDGAKSEYDIFFQQSVNGIAKGSGVTFAGVPVGQVQDIKLWRPDPDFVRVRIAIDSDTAILQGTTATISGVGFTGVSEIQLDGAIKGAPPISCPEQNPKSLCPAGRPVIPTKPGALGEILNNAPLLVERLSTLTERLNIVLSDKNQQSIEQILNNVESLSGSLATQAPDLRAAIQESRVALNKVGNAAEQLSGLTASANTLLDAEGRPMMAELRKTLRSANGSLAALETSLNNANPALETLNSQTLPEVNQLARDLRRLSASLQSVTERLDQQGIGGIVTAPKLPDYEPGRSK</sequence>
<dbReference type="InterPro" id="IPR003399">
    <property type="entry name" value="Mce/MlaD"/>
</dbReference>
<evidence type="ECO:0000259" key="3">
    <source>
        <dbReference type="Pfam" id="PF02470"/>
    </source>
</evidence>
<accession>A0ABW4MGH1</accession>